<evidence type="ECO:0000259" key="1">
    <source>
        <dbReference type="Pfam" id="PF00561"/>
    </source>
</evidence>
<feature type="domain" description="AB hydrolase-1" evidence="1">
    <location>
        <begin position="12"/>
        <end position="241"/>
    </location>
</feature>
<dbReference type="EMBL" id="QVLV01000002">
    <property type="protein sequence ID" value="RGE64503.1"/>
    <property type="molecule type" value="Genomic_DNA"/>
</dbReference>
<organism evidence="2 3">
    <name type="scientific">Eisenbergiella massiliensis</name>
    <dbReference type="NCBI Taxonomy" id="1720294"/>
    <lineage>
        <taxon>Bacteria</taxon>
        <taxon>Bacillati</taxon>
        <taxon>Bacillota</taxon>
        <taxon>Clostridia</taxon>
        <taxon>Lachnospirales</taxon>
        <taxon>Lachnospiraceae</taxon>
        <taxon>Eisenbergiella</taxon>
    </lineage>
</organism>
<dbReference type="AlphaFoldDB" id="A0A3E3IBU2"/>
<dbReference type="PRINTS" id="PR00111">
    <property type="entry name" value="ABHYDROLASE"/>
</dbReference>
<protein>
    <submittedName>
        <fullName evidence="2">Alpha/beta hydrolase</fullName>
    </submittedName>
</protein>
<gene>
    <name evidence="2" type="ORF">DXC51_04995</name>
</gene>
<dbReference type="Gene3D" id="3.40.50.1820">
    <property type="entry name" value="alpha/beta hydrolase"/>
    <property type="match status" value="1"/>
</dbReference>
<dbReference type="GO" id="GO:0016787">
    <property type="term" value="F:hydrolase activity"/>
    <property type="evidence" value="ECO:0007669"/>
    <property type="project" value="UniProtKB-KW"/>
</dbReference>
<dbReference type="InterPro" id="IPR050471">
    <property type="entry name" value="AB_hydrolase"/>
</dbReference>
<dbReference type="Proteomes" id="UP000260812">
    <property type="component" value="Unassembled WGS sequence"/>
</dbReference>
<dbReference type="InterPro" id="IPR029058">
    <property type="entry name" value="AB_hydrolase_fold"/>
</dbReference>
<keyword evidence="2" id="KW-0378">Hydrolase</keyword>
<keyword evidence="3" id="KW-1185">Reference proteome</keyword>
<dbReference type="SUPFAM" id="SSF53474">
    <property type="entry name" value="alpha/beta-Hydrolases"/>
    <property type="match status" value="1"/>
</dbReference>
<reference evidence="2 3" key="1">
    <citation type="submission" date="2018-08" db="EMBL/GenBank/DDBJ databases">
        <title>A genome reference for cultivated species of the human gut microbiota.</title>
        <authorList>
            <person name="Zou Y."/>
            <person name="Xue W."/>
            <person name="Luo G."/>
        </authorList>
    </citation>
    <scope>NUCLEOTIDE SEQUENCE [LARGE SCALE GENOMIC DNA]</scope>
    <source>
        <strain evidence="2 3">TF05-5AC</strain>
    </source>
</reference>
<evidence type="ECO:0000313" key="3">
    <source>
        <dbReference type="Proteomes" id="UP000260812"/>
    </source>
</evidence>
<evidence type="ECO:0000313" key="2">
    <source>
        <dbReference type="EMBL" id="RGE64503.1"/>
    </source>
</evidence>
<dbReference type="PANTHER" id="PTHR43433">
    <property type="entry name" value="HYDROLASE, ALPHA/BETA FOLD FAMILY PROTEIN"/>
    <property type="match status" value="1"/>
</dbReference>
<sequence>MDYVEFGYGSRPLIILPGLGDGLRTVHGQAVNLAFYYRKIAPYYRAYIFSRKNKLEEGCTTKDMAEDLWLALEQLRPWNTEKIYLMGISQGGMIAQHFAIAHPDIVEKLVLGVTASRQNEILKNAVNGWMEMAAKGDYRSLMTDTSEKTYSLKTLKKYRPLYPLLCRVGKPEDFSRFLIQAESCLTHNAYEELSGISCPVLILGGGDDKIVGTGAAPEMAEKIKQCKMIIYEGLGHGAYDETEDFNRQVMDFLNETALEENV</sequence>
<name>A0A3E3IBU2_9FIRM</name>
<dbReference type="PANTHER" id="PTHR43433:SF5">
    <property type="entry name" value="AB HYDROLASE-1 DOMAIN-CONTAINING PROTEIN"/>
    <property type="match status" value="1"/>
</dbReference>
<comment type="caution">
    <text evidence="2">The sequence shown here is derived from an EMBL/GenBank/DDBJ whole genome shotgun (WGS) entry which is preliminary data.</text>
</comment>
<dbReference type="Pfam" id="PF00561">
    <property type="entry name" value="Abhydrolase_1"/>
    <property type="match status" value="1"/>
</dbReference>
<proteinExistence type="predicted"/>
<accession>A0A3E3IBU2</accession>
<dbReference type="InterPro" id="IPR000073">
    <property type="entry name" value="AB_hydrolase_1"/>
</dbReference>